<dbReference type="OrthoDB" id="8703297at2"/>
<feature type="transmembrane region" description="Helical" evidence="1">
    <location>
        <begin position="137"/>
        <end position="157"/>
    </location>
</feature>
<evidence type="ECO:0000313" key="2">
    <source>
        <dbReference type="EMBL" id="PIL39729.1"/>
    </source>
</evidence>
<evidence type="ECO:0000313" key="3">
    <source>
        <dbReference type="Proteomes" id="UP000228593"/>
    </source>
</evidence>
<keyword evidence="1" id="KW-1133">Transmembrane helix</keyword>
<dbReference type="EMBL" id="PDOB01000015">
    <property type="protein sequence ID" value="PIL39729.1"/>
    <property type="molecule type" value="Genomic_DNA"/>
</dbReference>
<feature type="transmembrane region" description="Helical" evidence="1">
    <location>
        <begin position="35"/>
        <end position="55"/>
    </location>
</feature>
<keyword evidence="1" id="KW-0472">Membrane</keyword>
<sequence>MNLTTLALLVLTPFLVWRVYSRLKTMMARQRSIMSRHWTGLGVFLAMVLVPASELVSRPPMLGWLALGAVFGVAYGVWGLRLTRFEDTDEGCYFTPNARLGILIAMLFTARILYLGFEMYANQGSNTPPPRFTDSLLTMLAVGVTGGYFGTFSAGVLRWRLRLKKAAKAGLP</sequence>
<keyword evidence="1" id="KW-0812">Transmembrane</keyword>
<feature type="transmembrane region" description="Helical" evidence="1">
    <location>
        <begin position="100"/>
        <end position="117"/>
    </location>
</feature>
<gene>
    <name evidence="2" type="ORF">CR103_11245</name>
</gene>
<keyword evidence="3" id="KW-1185">Reference proteome</keyword>
<evidence type="ECO:0008006" key="4">
    <source>
        <dbReference type="Google" id="ProtNLM"/>
    </source>
</evidence>
<dbReference type="AlphaFoldDB" id="A0A2G8T126"/>
<feature type="transmembrane region" description="Helical" evidence="1">
    <location>
        <begin position="61"/>
        <end position="80"/>
    </location>
</feature>
<feature type="transmembrane region" description="Helical" evidence="1">
    <location>
        <begin position="6"/>
        <end position="23"/>
    </location>
</feature>
<proteinExistence type="predicted"/>
<evidence type="ECO:0000256" key="1">
    <source>
        <dbReference type="SAM" id="Phobius"/>
    </source>
</evidence>
<name>A0A2G8T126_9BURK</name>
<comment type="caution">
    <text evidence="2">The sequence shown here is derived from an EMBL/GenBank/DDBJ whole genome shotgun (WGS) entry which is preliminary data.</text>
</comment>
<accession>A0A2G8T126</accession>
<protein>
    <recommendedName>
        <fullName evidence="4">DUF1453 domain-containing protein</fullName>
    </recommendedName>
</protein>
<reference evidence="2 3" key="1">
    <citation type="submission" date="2017-10" db="EMBL/GenBank/DDBJ databases">
        <title>Massilia psychrophilum sp. nov., a novel purple-pigmented bacterium isolated from Tianshan glacier, Xinjiang Municipality, China.</title>
        <authorList>
            <person name="Wang H."/>
        </authorList>
    </citation>
    <scope>NUCLEOTIDE SEQUENCE [LARGE SCALE GENOMIC DNA]</scope>
    <source>
        <strain evidence="2 3">JCM 30813</strain>
    </source>
</reference>
<organism evidence="2 3">
    <name type="scientific">Massilia psychrophila</name>
    <dbReference type="NCBI Taxonomy" id="1603353"/>
    <lineage>
        <taxon>Bacteria</taxon>
        <taxon>Pseudomonadati</taxon>
        <taxon>Pseudomonadota</taxon>
        <taxon>Betaproteobacteria</taxon>
        <taxon>Burkholderiales</taxon>
        <taxon>Oxalobacteraceae</taxon>
        <taxon>Telluria group</taxon>
        <taxon>Massilia</taxon>
    </lineage>
</organism>
<dbReference type="Proteomes" id="UP000228593">
    <property type="component" value="Unassembled WGS sequence"/>
</dbReference>
<dbReference type="Pfam" id="PF07301">
    <property type="entry name" value="DUF1453"/>
    <property type="match status" value="1"/>
</dbReference>
<dbReference type="InterPro" id="IPR058247">
    <property type="entry name" value="DUF1453"/>
</dbReference>